<dbReference type="EMBL" id="MNUI01000017">
    <property type="protein sequence ID" value="OIN89735.1"/>
    <property type="molecule type" value="Genomic_DNA"/>
</dbReference>
<evidence type="ECO:0000313" key="2">
    <source>
        <dbReference type="Proteomes" id="UP000183144"/>
    </source>
</evidence>
<accession>A0A1J4RS49</accession>
<dbReference type="Proteomes" id="UP000183144">
    <property type="component" value="Unassembled WGS sequence"/>
</dbReference>
<proteinExistence type="predicted"/>
<protein>
    <submittedName>
        <fullName evidence="1">Uncharacterized protein</fullName>
    </submittedName>
</protein>
<gene>
    <name evidence="1" type="ORF">AUJ59_00815</name>
</gene>
<dbReference type="AlphaFoldDB" id="A0A1J4RS49"/>
<organism evidence="1 2">
    <name type="scientific">Candidatus Beckwithbacteria bacterium CG1_02_47_37</name>
    <dbReference type="NCBI Taxonomy" id="1805034"/>
    <lineage>
        <taxon>Bacteria</taxon>
        <taxon>Candidatus Beckwithiibacteriota</taxon>
    </lineage>
</organism>
<sequence length="73" mass="8334">MSETDSLPKEKPWYDEVENETPEMLQAWLQLLDKQVADPNLQVTILGKEDIARGRNFIAGRLAKLQPQETPAQ</sequence>
<evidence type="ECO:0000313" key="1">
    <source>
        <dbReference type="EMBL" id="OIN89735.1"/>
    </source>
</evidence>
<reference evidence="1 2" key="1">
    <citation type="journal article" date="2016" name="Environ. Microbiol.">
        <title>Genomic resolution of a cold subsurface aquifer community provides metabolic insights for novel microbes adapted to high CO concentrations.</title>
        <authorList>
            <person name="Probst A.J."/>
            <person name="Castelle C.J."/>
            <person name="Singh A."/>
            <person name="Brown C.T."/>
            <person name="Anantharaman K."/>
            <person name="Sharon I."/>
            <person name="Hug L.A."/>
            <person name="Burstein D."/>
            <person name="Emerson J.B."/>
            <person name="Thomas B.C."/>
            <person name="Banfield J.F."/>
        </authorList>
    </citation>
    <scope>NUCLEOTIDE SEQUENCE [LARGE SCALE GENOMIC DNA]</scope>
    <source>
        <strain evidence="1">CG1_02_47_37</strain>
    </source>
</reference>
<comment type="caution">
    <text evidence="1">The sequence shown here is derived from an EMBL/GenBank/DDBJ whole genome shotgun (WGS) entry which is preliminary data.</text>
</comment>
<name>A0A1J4RS49_9BACT</name>